<dbReference type="PANTHER" id="PTHR36455:SF1">
    <property type="entry name" value="BLR8292 PROTEIN"/>
    <property type="match status" value="1"/>
</dbReference>
<organism evidence="1 2">
    <name type="scientific">Tissierella pigra</name>
    <dbReference type="NCBI Taxonomy" id="2607614"/>
    <lineage>
        <taxon>Bacteria</taxon>
        <taxon>Bacillati</taxon>
        <taxon>Bacillota</taxon>
        <taxon>Tissierellia</taxon>
        <taxon>Tissierellales</taxon>
        <taxon>Tissierellaceae</taxon>
        <taxon>Tissierella</taxon>
    </lineage>
</organism>
<dbReference type="AlphaFoldDB" id="A0A6N7XYU6"/>
<reference evidence="1 2" key="1">
    <citation type="submission" date="2019-09" db="EMBL/GenBank/DDBJ databases">
        <title>In-depth cultivation of the pig gut microbiome towards novel bacterial diversity and tailored functional studies.</title>
        <authorList>
            <person name="Wylensek D."/>
            <person name="Hitch T.C.A."/>
            <person name="Clavel T."/>
        </authorList>
    </citation>
    <scope>NUCLEOTIDE SEQUENCE [LARGE SCALE GENOMIC DNA]</scope>
    <source>
        <strain evidence="1 2">WCA3-693-APC-4?</strain>
    </source>
</reference>
<keyword evidence="2" id="KW-1185">Reference proteome</keyword>
<dbReference type="InterPro" id="IPR008878">
    <property type="entry name" value="Transposase_IS66_Orf2"/>
</dbReference>
<gene>
    <name evidence="1" type="primary">tnpB</name>
    <name evidence="1" type="ORF">FYJ83_16155</name>
</gene>
<dbReference type="RefSeq" id="WP_154442359.1">
    <property type="nucleotide sequence ID" value="NZ_VUNQ01000050.1"/>
</dbReference>
<dbReference type="EMBL" id="VUNQ01000050">
    <property type="protein sequence ID" value="MSU02997.1"/>
    <property type="molecule type" value="Genomic_DNA"/>
</dbReference>
<dbReference type="PANTHER" id="PTHR36455">
    <property type="match status" value="1"/>
</dbReference>
<dbReference type="Proteomes" id="UP000469523">
    <property type="component" value="Unassembled WGS sequence"/>
</dbReference>
<evidence type="ECO:0000313" key="1">
    <source>
        <dbReference type="EMBL" id="MSU02997.1"/>
    </source>
</evidence>
<evidence type="ECO:0000313" key="2">
    <source>
        <dbReference type="Proteomes" id="UP000469523"/>
    </source>
</evidence>
<sequence length="118" mass="13911">MIKQITIERVHLALGPTDLRKSIDGLALIVEHVLKMDPFSTHLFAFCNKRQNLIKILVWDNNGFWIHYKRLENGYFRWPQKEAGPSVSINERQFRWLLDGLSIEQKDAHKPANERVFI</sequence>
<name>A0A6N7XYU6_9FIRM</name>
<comment type="caution">
    <text evidence="1">The sequence shown here is derived from an EMBL/GenBank/DDBJ whole genome shotgun (WGS) entry which is preliminary data.</text>
</comment>
<dbReference type="Pfam" id="PF05717">
    <property type="entry name" value="TnpB_IS66"/>
    <property type="match status" value="1"/>
</dbReference>
<proteinExistence type="predicted"/>
<dbReference type="NCBIfam" id="NF033819">
    <property type="entry name" value="IS66_TnpB"/>
    <property type="match status" value="1"/>
</dbReference>
<protein>
    <submittedName>
        <fullName evidence="1">IS66 family insertion sequence element accessory protein TnpB</fullName>
    </submittedName>
</protein>
<accession>A0A6N7XYU6</accession>